<reference evidence="8 9" key="2">
    <citation type="submission" date="2015-05" db="EMBL/GenBank/DDBJ databases">
        <authorList>
            <person name="Morales-Cruz A."/>
            <person name="Amrine K.C."/>
            <person name="Cantu D."/>
        </authorList>
    </citation>
    <scope>NUCLEOTIDE SEQUENCE [LARGE SCALE GENOMIC DNA]</scope>
    <source>
        <strain evidence="8">UCRPC4</strain>
    </source>
</reference>
<sequence>MDALLSLPALSFLLIPTMTSYSTSLNLLFFYLTWSTLILSHQPLKVEIVGTLAVRIIFYVIPSLFFLLFDTLLPSAAINFKSLGDRAIPETSSRKAKIRILKIAGWSLFNLVLSTLLQSLTEILFVRLLGIRSALRVTTSLPMPWGIFKDLFRGFLAREVFSYISHRYILHSISSHYILDKISTLHMTWYHSLSTPYPLTGHYDHPLPYTIHKFLSTYIPAVLFRFHLLTYFLFLIIISLEETFAYSGYSTVPTNFILGGIARRTDAHVLCEGEGNFAPLGISDWIMGTSVGGDIAEDVREEAVKHDVPERVGNGVEKAKRKGSQALGGGKKGKGGGGRKKINE</sequence>
<gene>
    <name evidence="8" type="ORF">UCRPC4_g01255</name>
</gene>
<keyword evidence="4 6" id="KW-0472">Membrane</keyword>
<evidence type="ECO:0000256" key="6">
    <source>
        <dbReference type="SAM" id="Phobius"/>
    </source>
</evidence>
<dbReference type="GO" id="GO:0016020">
    <property type="term" value="C:membrane"/>
    <property type="evidence" value="ECO:0007669"/>
    <property type="project" value="UniProtKB-SubCell"/>
</dbReference>
<reference evidence="8 9" key="1">
    <citation type="submission" date="2015-05" db="EMBL/GenBank/DDBJ databases">
        <title>Distinctive expansion of gene families associated with plant cell wall degradation and secondary metabolism in the genomes of grapevine trunk pathogens.</title>
        <authorList>
            <person name="Lawrence D.P."/>
            <person name="Travadon R."/>
            <person name="Rolshausen P.E."/>
            <person name="Baumgartner K."/>
        </authorList>
    </citation>
    <scope>NUCLEOTIDE SEQUENCE [LARGE SCALE GENOMIC DNA]</scope>
    <source>
        <strain evidence="8">UCRPC4</strain>
    </source>
</reference>
<evidence type="ECO:0000256" key="1">
    <source>
        <dbReference type="ARBA" id="ARBA00004370"/>
    </source>
</evidence>
<dbReference type="Pfam" id="PF04116">
    <property type="entry name" value="FA_hydroxylase"/>
    <property type="match status" value="1"/>
</dbReference>
<feature type="transmembrane region" description="Helical" evidence="6">
    <location>
        <begin position="48"/>
        <end position="69"/>
    </location>
</feature>
<feature type="transmembrane region" description="Helical" evidence="6">
    <location>
        <begin position="218"/>
        <end position="240"/>
    </location>
</feature>
<accession>A0A0G2EYH4</accession>
<dbReference type="AlphaFoldDB" id="A0A0G2EYH4"/>
<evidence type="ECO:0000256" key="4">
    <source>
        <dbReference type="ARBA" id="ARBA00023136"/>
    </source>
</evidence>
<dbReference type="InterPro" id="IPR050307">
    <property type="entry name" value="Sterol_Desaturase_Related"/>
</dbReference>
<proteinExistence type="predicted"/>
<evidence type="ECO:0000256" key="5">
    <source>
        <dbReference type="SAM" id="MobiDB-lite"/>
    </source>
</evidence>
<feature type="region of interest" description="Disordered" evidence="5">
    <location>
        <begin position="304"/>
        <end position="344"/>
    </location>
</feature>
<dbReference type="GO" id="GO:0008610">
    <property type="term" value="P:lipid biosynthetic process"/>
    <property type="evidence" value="ECO:0007669"/>
    <property type="project" value="InterPro"/>
</dbReference>
<feature type="domain" description="Fatty acid hydroxylase" evidence="7">
    <location>
        <begin position="154"/>
        <end position="289"/>
    </location>
</feature>
<feature type="transmembrane region" description="Helical" evidence="6">
    <location>
        <begin position="103"/>
        <end position="126"/>
    </location>
</feature>
<dbReference type="OrthoDB" id="408954at2759"/>
<name>A0A0G2EYH4_PHACM</name>
<dbReference type="InterPro" id="IPR006694">
    <property type="entry name" value="Fatty_acid_hydroxylase"/>
</dbReference>
<dbReference type="EMBL" id="LCWF01000028">
    <property type="protein sequence ID" value="KKY27121.1"/>
    <property type="molecule type" value="Genomic_DNA"/>
</dbReference>
<evidence type="ECO:0000313" key="8">
    <source>
        <dbReference type="EMBL" id="KKY27121.1"/>
    </source>
</evidence>
<evidence type="ECO:0000313" key="9">
    <source>
        <dbReference type="Proteomes" id="UP000053317"/>
    </source>
</evidence>
<comment type="subcellular location">
    <subcellularLocation>
        <location evidence="1">Membrane</location>
    </subcellularLocation>
</comment>
<comment type="caution">
    <text evidence="8">The sequence shown here is derived from an EMBL/GenBank/DDBJ whole genome shotgun (WGS) entry which is preliminary data.</text>
</comment>
<protein>
    <submittedName>
        <fullName evidence="8">Putative sterol desaturase family</fullName>
    </submittedName>
</protein>
<evidence type="ECO:0000259" key="7">
    <source>
        <dbReference type="Pfam" id="PF04116"/>
    </source>
</evidence>
<keyword evidence="2 6" id="KW-0812">Transmembrane</keyword>
<feature type="compositionally biased region" description="Basic residues" evidence="5">
    <location>
        <begin position="331"/>
        <end position="344"/>
    </location>
</feature>
<evidence type="ECO:0000256" key="2">
    <source>
        <dbReference type="ARBA" id="ARBA00022692"/>
    </source>
</evidence>
<organism evidence="8 9">
    <name type="scientific">Phaeomoniella chlamydospora</name>
    <name type="common">Phaeoacremonium chlamydosporum</name>
    <dbReference type="NCBI Taxonomy" id="158046"/>
    <lineage>
        <taxon>Eukaryota</taxon>
        <taxon>Fungi</taxon>
        <taxon>Dikarya</taxon>
        <taxon>Ascomycota</taxon>
        <taxon>Pezizomycotina</taxon>
        <taxon>Eurotiomycetes</taxon>
        <taxon>Chaetothyriomycetidae</taxon>
        <taxon>Phaeomoniellales</taxon>
        <taxon>Phaeomoniellaceae</taxon>
        <taxon>Phaeomoniella</taxon>
    </lineage>
</organism>
<dbReference type="Proteomes" id="UP000053317">
    <property type="component" value="Unassembled WGS sequence"/>
</dbReference>
<dbReference type="GO" id="GO:0016491">
    <property type="term" value="F:oxidoreductase activity"/>
    <property type="evidence" value="ECO:0007669"/>
    <property type="project" value="InterPro"/>
</dbReference>
<dbReference type="PANTHER" id="PTHR11863">
    <property type="entry name" value="STEROL DESATURASE"/>
    <property type="match status" value="1"/>
</dbReference>
<dbReference type="GO" id="GO:0005506">
    <property type="term" value="F:iron ion binding"/>
    <property type="evidence" value="ECO:0007669"/>
    <property type="project" value="InterPro"/>
</dbReference>
<keyword evidence="9" id="KW-1185">Reference proteome</keyword>
<evidence type="ECO:0000256" key="3">
    <source>
        <dbReference type="ARBA" id="ARBA00022989"/>
    </source>
</evidence>
<keyword evidence="3 6" id="KW-1133">Transmembrane helix</keyword>